<dbReference type="AlphaFoldDB" id="A0A523QLV3"/>
<evidence type="ECO:0000259" key="1">
    <source>
        <dbReference type="Pfam" id="PF01321"/>
    </source>
</evidence>
<dbReference type="Proteomes" id="UP000320781">
    <property type="component" value="Unassembled WGS sequence"/>
</dbReference>
<dbReference type="InterPro" id="IPR036005">
    <property type="entry name" value="Creatinase/aminopeptidase-like"/>
</dbReference>
<dbReference type="PANTHER" id="PTHR46112:SF2">
    <property type="entry name" value="XAA-PRO AMINOPEPTIDASE P-RELATED"/>
    <property type="match status" value="1"/>
</dbReference>
<dbReference type="SUPFAM" id="SSF55920">
    <property type="entry name" value="Creatinase/aminopeptidase"/>
    <property type="match status" value="1"/>
</dbReference>
<name>A0A523QLV3_UNCAE</name>
<dbReference type="Pfam" id="PF01321">
    <property type="entry name" value="Creatinase_N"/>
    <property type="match status" value="1"/>
</dbReference>
<dbReference type="InterPro" id="IPR050659">
    <property type="entry name" value="Peptidase_M24B"/>
</dbReference>
<dbReference type="Gene3D" id="3.40.350.10">
    <property type="entry name" value="Creatinase/prolidase N-terminal domain"/>
    <property type="match status" value="1"/>
</dbReference>
<evidence type="ECO:0000313" key="3">
    <source>
        <dbReference type="Proteomes" id="UP000320781"/>
    </source>
</evidence>
<feature type="non-terminal residue" evidence="2">
    <location>
        <position position="250"/>
    </location>
</feature>
<gene>
    <name evidence="2" type="ORF">E3J95_01150</name>
</gene>
<dbReference type="InterPro" id="IPR029149">
    <property type="entry name" value="Creatin/AminoP/Spt16_N"/>
</dbReference>
<organism evidence="2 3">
    <name type="scientific">Aerophobetes bacterium</name>
    <dbReference type="NCBI Taxonomy" id="2030807"/>
    <lineage>
        <taxon>Bacteria</taxon>
        <taxon>Candidatus Aerophobota</taxon>
    </lineage>
</organism>
<dbReference type="PANTHER" id="PTHR46112">
    <property type="entry name" value="AMINOPEPTIDASE"/>
    <property type="match status" value="1"/>
</dbReference>
<dbReference type="Gene3D" id="3.90.230.10">
    <property type="entry name" value="Creatinase/methionine aminopeptidase superfamily"/>
    <property type="match status" value="1"/>
</dbReference>
<accession>A0A523QLV3</accession>
<evidence type="ECO:0000313" key="2">
    <source>
        <dbReference type="EMBL" id="TES86770.1"/>
    </source>
</evidence>
<protein>
    <recommendedName>
        <fullName evidence="1">Creatinase N-terminal domain-containing protein</fullName>
    </recommendedName>
</protein>
<dbReference type="InterPro" id="IPR000587">
    <property type="entry name" value="Creatinase_N"/>
</dbReference>
<feature type="domain" description="Creatinase N-terminal" evidence="1">
    <location>
        <begin position="10"/>
        <end position="175"/>
    </location>
</feature>
<comment type="caution">
    <text evidence="2">The sequence shown here is derived from an EMBL/GenBank/DDBJ whole genome shotgun (WGS) entry which is preliminary data.</text>
</comment>
<dbReference type="SUPFAM" id="SSF53092">
    <property type="entry name" value="Creatinase/prolidase N-terminal domain"/>
    <property type="match status" value="1"/>
</dbReference>
<reference evidence="2 3" key="1">
    <citation type="submission" date="2019-03" db="EMBL/GenBank/DDBJ databases">
        <title>Metabolic potential of uncultured bacteria and archaea associated with petroleum seepage in deep-sea sediments.</title>
        <authorList>
            <person name="Dong X."/>
            <person name="Hubert C."/>
        </authorList>
    </citation>
    <scope>NUCLEOTIDE SEQUENCE [LARGE SCALE GENOMIC DNA]</scope>
    <source>
        <strain evidence="2">E44_bin92</strain>
    </source>
</reference>
<proteinExistence type="predicted"/>
<sequence length="250" mass="28798">MSARQPIFDVQRLLNLMEDFDLDLIVASRTRGNSGDVNLTYLSGYIIPRLRNIWGFIMEYDQPYLALAGLPRNEYKDAFLLAVDQDEKMIAMQNPWIKDRRYYGCTPPQARLDTWIAEDPFTSFAKILDEKGLAQGKIGLDMENLTVDIYEELRKALPEATFKDTSDLFWKMRMIKSQEEIARMKKSNEIAVKATINYYNLIREGISGTELSDILNYTYKSLGAEYKFAHGGWNRGEPEGSWGAPRGEDY</sequence>
<dbReference type="EMBL" id="SOKU01000048">
    <property type="protein sequence ID" value="TES86770.1"/>
    <property type="molecule type" value="Genomic_DNA"/>
</dbReference>